<name>A0AAF5PG86_WUCBA</name>
<sequence>MNCIATNPQITGGMARILYPRLLTFAIISYRSSSRLLDLISTESAGNLVGDNANECKHWITGIFYFEWSNSSVHLITLASNKINSRFDRLLPDYLRDTVEWITKYEDEEQWYVVGRKDEHLLEVNHPFLVTVY</sequence>
<evidence type="ECO:0000313" key="1">
    <source>
        <dbReference type="Proteomes" id="UP000093561"/>
    </source>
</evidence>
<evidence type="ECO:0000313" key="2">
    <source>
        <dbReference type="WBParaSite" id="mrna-Wban_00223"/>
    </source>
</evidence>
<proteinExistence type="predicted"/>
<dbReference type="WBParaSite" id="mrna-Wban_00223">
    <property type="protein sequence ID" value="mrna-Wban_00223"/>
    <property type="gene ID" value="Wban_00223"/>
</dbReference>
<reference evidence="2" key="3">
    <citation type="submission" date="2024-02" db="UniProtKB">
        <authorList>
            <consortium name="WormBaseParasite"/>
        </authorList>
    </citation>
    <scope>IDENTIFICATION</scope>
    <source>
        <strain evidence="2">pt0022</strain>
    </source>
</reference>
<dbReference type="Proteomes" id="UP000093561">
    <property type="component" value="Unassembled WGS sequence"/>
</dbReference>
<organism evidence="1 2">
    <name type="scientific">Wuchereria bancrofti</name>
    <dbReference type="NCBI Taxonomy" id="6293"/>
    <lineage>
        <taxon>Eukaryota</taxon>
        <taxon>Metazoa</taxon>
        <taxon>Ecdysozoa</taxon>
        <taxon>Nematoda</taxon>
        <taxon>Chromadorea</taxon>
        <taxon>Rhabditida</taxon>
        <taxon>Spirurina</taxon>
        <taxon>Spiruromorpha</taxon>
        <taxon>Filarioidea</taxon>
        <taxon>Onchocercidae</taxon>
        <taxon>Wuchereria</taxon>
    </lineage>
</organism>
<reference evidence="1" key="2">
    <citation type="journal article" date="2016" name="Mol. Ecol.">
        <title>Population genomics of the filarial nematode parasite Wuchereria bancrofti from mosquitoes.</title>
        <authorList>
            <person name="Small S.T."/>
            <person name="Reimer L.J."/>
            <person name="Tisch D.J."/>
            <person name="King C.L."/>
            <person name="Christensen B.M."/>
            <person name="Siba P.M."/>
            <person name="Kazura J.W."/>
            <person name="Serre D."/>
            <person name="Zimmerman P.A."/>
        </authorList>
    </citation>
    <scope>NUCLEOTIDE SEQUENCE</scope>
    <source>
        <strain evidence="1">pt0022</strain>
    </source>
</reference>
<dbReference type="AlphaFoldDB" id="A0AAF5PG86"/>
<reference evidence="1" key="1">
    <citation type="submission" date="2015-03" db="EMBL/GenBank/DDBJ databases">
        <title>Wuchereria bancrofti Genome Sequencing Papua New Guinea Strain.</title>
        <authorList>
            <person name="Small S.T."/>
            <person name="Serre D."/>
            <person name="Zimmerman P.A."/>
        </authorList>
    </citation>
    <scope>NUCLEOTIDE SEQUENCE [LARGE SCALE GENOMIC DNA]</scope>
    <source>
        <strain evidence="1">pt0022</strain>
    </source>
</reference>
<accession>A0AAF5PG86</accession>
<protein>
    <submittedName>
        <fullName evidence="2">Uncharacterized protein</fullName>
    </submittedName>
</protein>